<dbReference type="RefSeq" id="WP_087862795.1">
    <property type="nucleotide sequence ID" value="NZ_LT859958.1"/>
</dbReference>
<evidence type="ECO:0000313" key="6">
    <source>
        <dbReference type="EMBL" id="SMX54997.1"/>
    </source>
</evidence>
<dbReference type="Pfam" id="PF00575">
    <property type="entry name" value="S1"/>
    <property type="match status" value="4"/>
</dbReference>
<evidence type="ECO:0000313" key="7">
    <source>
        <dbReference type="Proteomes" id="UP000195514"/>
    </source>
</evidence>
<keyword evidence="7" id="KW-1185">Reference proteome</keyword>
<dbReference type="AlphaFoldDB" id="A0A1Y6K850"/>
<dbReference type="PROSITE" id="PS50126">
    <property type="entry name" value="S1"/>
    <property type="match status" value="4"/>
</dbReference>
<evidence type="ECO:0000256" key="4">
    <source>
        <dbReference type="SAM" id="MobiDB-lite"/>
    </source>
</evidence>
<dbReference type="KEGG" id="abat:CFX1CAM_1932"/>
<dbReference type="PRINTS" id="PR00681">
    <property type="entry name" value="RIBOSOMALS1"/>
</dbReference>
<reference evidence="7" key="1">
    <citation type="submission" date="2017-05" db="EMBL/GenBank/DDBJ databases">
        <authorList>
            <person name="Kirkegaard R."/>
            <person name="Mcilroy J S."/>
        </authorList>
    </citation>
    <scope>NUCLEOTIDE SEQUENCE [LARGE SCALE GENOMIC DNA]</scope>
</reference>
<dbReference type="GO" id="GO:0005840">
    <property type="term" value="C:ribosome"/>
    <property type="evidence" value="ECO:0007669"/>
    <property type="project" value="UniProtKB-KW"/>
</dbReference>
<feature type="domain" description="S1 motif" evidence="5">
    <location>
        <begin position="40"/>
        <end position="108"/>
    </location>
</feature>
<dbReference type="InterPro" id="IPR003029">
    <property type="entry name" value="S1_domain"/>
</dbReference>
<dbReference type="CDD" id="cd05687">
    <property type="entry name" value="S1_RPS1_repeat_ec1_hs1"/>
    <property type="match status" value="1"/>
</dbReference>
<dbReference type="GO" id="GO:0006412">
    <property type="term" value="P:translation"/>
    <property type="evidence" value="ECO:0007669"/>
    <property type="project" value="TreeGrafter"/>
</dbReference>
<dbReference type="GO" id="GO:0003729">
    <property type="term" value="F:mRNA binding"/>
    <property type="evidence" value="ECO:0007669"/>
    <property type="project" value="UniProtKB-ARBA"/>
</dbReference>
<evidence type="ECO:0000256" key="2">
    <source>
        <dbReference type="ARBA" id="ARBA00022980"/>
    </source>
</evidence>
<dbReference type="CDD" id="cd04465">
    <property type="entry name" value="S1_RPS1_repeat_ec2_hs2"/>
    <property type="match status" value="1"/>
</dbReference>
<dbReference type="InterPro" id="IPR050437">
    <property type="entry name" value="Ribos_protein_bS1-like"/>
</dbReference>
<evidence type="ECO:0000256" key="3">
    <source>
        <dbReference type="ARBA" id="ARBA00023274"/>
    </source>
</evidence>
<dbReference type="PANTHER" id="PTHR10724:SF7">
    <property type="entry name" value="SMALL RIBOSOMAL SUBUNIT PROTEIN BS1C"/>
    <property type="match status" value="1"/>
</dbReference>
<keyword evidence="3" id="KW-0687">Ribonucleoprotein</keyword>
<accession>A0A1Y6K850</accession>
<dbReference type="GO" id="GO:0005737">
    <property type="term" value="C:cytoplasm"/>
    <property type="evidence" value="ECO:0007669"/>
    <property type="project" value="UniProtKB-ARBA"/>
</dbReference>
<protein>
    <submittedName>
        <fullName evidence="6">Putative 30S ribosomal protein S1</fullName>
    </submittedName>
</protein>
<dbReference type="Proteomes" id="UP000195514">
    <property type="component" value="Chromosome I"/>
</dbReference>
<name>A0A1Y6K850_9CHLR</name>
<proteinExistence type="inferred from homology"/>
<dbReference type="OrthoDB" id="9804077at2"/>
<dbReference type="Gene3D" id="2.40.50.140">
    <property type="entry name" value="Nucleic acid-binding proteins"/>
    <property type="match status" value="4"/>
</dbReference>
<feature type="region of interest" description="Disordered" evidence="4">
    <location>
        <begin position="1"/>
        <end position="22"/>
    </location>
</feature>
<feature type="domain" description="S1 motif" evidence="5">
    <location>
        <begin position="222"/>
        <end position="290"/>
    </location>
</feature>
<sequence length="487" mass="54430">MNQNDDNQKTGDEETQEAPENKMEALLAQEGLTIDFPKKGEIRKGTIASVSEGQVLVSVGAKSEGILTGKELDAIDEETRQAFKVGDEIDVYVITPEDANGNLILSFTRALEEENWKIAEDYLESEKSFTSIIEGYNKGGLLVPLGSIRGFVPASQIGLARRLSITGSSLEERYGSMVNDVIEVCVIEVDRERRRLILSERAASSETRDTIKERVIEDLKEGEVRTGRVTSLADFGAFVNISGADGLVHLSEISWEHINHPNEILEVGQEIKVKVISVDPDRKRIGLSIRRLQDDPWEKQIKALTEGQLVEGRITRLTNFGAFARLVFDGVEGDLEGLIHISEISEERIEHPKELLKEDDVLTLRIIKIDDDTHRIGLSMRRVDSPAYSELDWKIAKTEFDMDELKYHDQEEDFDAEAGEEETPEVVAEIQDEVSVEDVVEEKAEPEDEVEVAAEPEDEVEEAAEPADEAEQEPPAAEETEENSSEE</sequence>
<dbReference type="SUPFAM" id="SSF50249">
    <property type="entry name" value="Nucleic acid-binding proteins"/>
    <property type="match status" value="4"/>
</dbReference>
<dbReference type="CDD" id="cd05688">
    <property type="entry name" value="S1_RPS1_repeat_ec3"/>
    <property type="match status" value="1"/>
</dbReference>
<dbReference type="SMART" id="SM00316">
    <property type="entry name" value="S1"/>
    <property type="match status" value="4"/>
</dbReference>
<organism evidence="6 7">
    <name type="scientific">Candidatus Brevifilum fermentans</name>
    <dbReference type="NCBI Taxonomy" id="1986204"/>
    <lineage>
        <taxon>Bacteria</taxon>
        <taxon>Bacillati</taxon>
        <taxon>Chloroflexota</taxon>
        <taxon>Anaerolineae</taxon>
        <taxon>Anaerolineales</taxon>
        <taxon>Anaerolineaceae</taxon>
        <taxon>Candidatus Brevifilum</taxon>
    </lineage>
</organism>
<feature type="region of interest" description="Disordered" evidence="4">
    <location>
        <begin position="414"/>
        <end position="487"/>
    </location>
</feature>
<dbReference type="FunFam" id="2.40.50.140:FF:000051">
    <property type="entry name" value="RNA-binding transcriptional accessory protein"/>
    <property type="match status" value="1"/>
</dbReference>
<feature type="domain" description="S1 motif" evidence="5">
    <location>
        <begin position="126"/>
        <end position="201"/>
    </location>
</feature>
<gene>
    <name evidence="6" type="primary">rpsA</name>
    <name evidence="6" type="ORF">CFX1CAM_1932</name>
</gene>
<dbReference type="PANTHER" id="PTHR10724">
    <property type="entry name" value="30S RIBOSOMAL PROTEIN S1"/>
    <property type="match status" value="1"/>
</dbReference>
<dbReference type="InterPro" id="IPR012340">
    <property type="entry name" value="NA-bd_OB-fold"/>
</dbReference>
<evidence type="ECO:0000256" key="1">
    <source>
        <dbReference type="ARBA" id="ARBA00006767"/>
    </source>
</evidence>
<comment type="similarity">
    <text evidence="1">Belongs to the bacterial ribosomal protein bS1 family.</text>
</comment>
<dbReference type="InterPro" id="IPR035104">
    <property type="entry name" value="Ribosomal_protein_S1-like"/>
</dbReference>
<evidence type="ECO:0000259" key="5">
    <source>
        <dbReference type="PROSITE" id="PS50126"/>
    </source>
</evidence>
<dbReference type="GO" id="GO:0003735">
    <property type="term" value="F:structural constituent of ribosome"/>
    <property type="evidence" value="ECO:0007669"/>
    <property type="project" value="TreeGrafter"/>
</dbReference>
<feature type="domain" description="S1 motif" evidence="5">
    <location>
        <begin position="307"/>
        <end position="381"/>
    </location>
</feature>
<dbReference type="EMBL" id="LT859958">
    <property type="protein sequence ID" value="SMX54997.1"/>
    <property type="molecule type" value="Genomic_DNA"/>
</dbReference>
<feature type="compositionally biased region" description="Basic and acidic residues" evidence="4">
    <location>
        <begin position="1"/>
        <end position="12"/>
    </location>
</feature>
<keyword evidence="2 6" id="KW-0689">Ribosomal protein</keyword>